<dbReference type="Gene3D" id="1.10.10.10">
    <property type="entry name" value="Winged helix-like DNA-binding domain superfamily/Winged helix DNA-binding domain"/>
    <property type="match status" value="1"/>
</dbReference>
<dbReference type="Pfam" id="PF00072">
    <property type="entry name" value="Response_reg"/>
    <property type="match status" value="1"/>
</dbReference>
<dbReference type="GO" id="GO:0006355">
    <property type="term" value="P:regulation of DNA-templated transcription"/>
    <property type="evidence" value="ECO:0007669"/>
    <property type="project" value="InterPro"/>
</dbReference>
<feature type="modified residue" description="4-aspartylphosphate" evidence="8">
    <location>
        <position position="51"/>
    </location>
</feature>
<feature type="domain" description="OmpR/PhoB-type" evidence="11">
    <location>
        <begin position="130"/>
        <end position="230"/>
    </location>
</feature>
<dbReference type="InterPro" id="IPR016032">
    <property type="entry name" value="Sig_transdc_resp-reg_C-effctor"/>
</dbReference>
<evidence type="ECO:0000259" key="11">
    <source>
        <dbReference type="PROSITE" id="PS51755"/>
    </source>
</evidence>
<evidence type="ECO:0000256" key="2">
    <source>
        <dbReference type="ARBA" id="ARBA00022490"/>
    </source>
</evidence>
<dbReference type="GO" id="GO:0005829">
    <property type="term" value="C:cytosol"/>
    <property type="evidence" value="ECO:0007669"/>
    <property type="project" value="TreeGrafter"/>
</dbReference>
<dbReference type="EMBL" id="PEIB01000042">
    <property type="protein sequence ID" value="RXJ70855.1"/>
    <property type="molecule type" value="Genomic_DNA"/>
</dbReference>
<evidence type="ECO:0000256" key="1">
    <source>
        <dbReference type="ARBA" id="ARBA00004496"/>
    </source>
</evidence>
<dbReference type="GO" id="GO:0032993">
    <property type="term" value="C:protein-DNA complex"/>
    <property type="evidence" value="ECO:0007669"/>
    <property type="project" value="TreeGrafter"/>
</dbReference>
<dbReference type="PANTHER" id="PTHR48111:SF47">
    <property type="entry name" value="TRANSCRIPTIONAL REGULATORY PROTEIN RSTA"/>
    <property type="match status" value="1"/>
</dbReference>
<sequence length="231" mass="25599">MRIVLVEDDIKLSELLTEYFVSNGFVVTTVHDGGQAVNAIIENEPDLVLLDLMLPNVDGLSICREIRGLVSSKIMVLTATGDDFDHVAALEMGADDFVSKPIKPRVLLARIKNILRQAPSTAIDHSSNTQNSADQSSSLSLNAKTKRCFIQGKEIELTEGEFDLLHLFVSNPNQALSREFLVQQTRGISYDGVDRTIDNKVVLLRKKLGDNTSRPKMIVTVRGQGYLFVRD</sequence>
<dbReference type="FunFam" id="1.10.10.10:FF:000099">
    <property type="entry name" value="Two-component system response regulator TorR"/>
    <property type="match status" value="1"/>
</dbReference>
<dbReference type="Proteomes" id="UP000290287">
    <property type="component" value="Unassembled WGS sequence"/>
</dbReference>
<keyword evidence="5" id="KW-0805">Transcription regulation</keyword>
<evidence type="ECO:0000256" key="5">
    <source>
        <dbReference type="ARBA" id="ARBA00023015"/>
    </source>
</evidence>
<keyword evidence="13" id="KW-1185">Reference proteome</keyword>
<dbReference type="SMART" id="SM00862">
    <property type="entry name" value="Trans_reg_C"/>
    <property type="match status" value="1"/>
</dbReference>
<dbReference type="SMART" id="SM00448">
    <property type="entry name" value="REC"/>
    <property type="match status" value="1"/>
</dbReference>
<keyword evidence="2" id="KW-0963">Cytoplasm</keyword>
<dbReference type="SUPFAM" id="SSF52172">
    <property type="entry name" value="CheY-like"/>
    <property type="match status" value="1"/>
</dbReference>
<dbReference type="RefSeq" id="WP_129124036.1">
    <property type="nucleotide sequence ID" value="NZ_PEIB01000042.1"/>
</dbReference>
<dbReference type="OrthoDB" id="9802426at2"/>
<organism evidence="12 13">
    <name type="scientific">Veronia nyctiphanis</name>
    <dbReference type="NCBI Taxonomy" id="1278244"/>
    <lineage>
        <taxon>Bacteria</taxon>
        <taxon>Pseudomonadati</taxon>
        <taxon>Pseudomonadota</taxon>
        <taxon>Gammaproteobacteria</taxon>
        <taxon>Vibrionales</taxon>
        <taxon>Vibrionaceae</taxon>
        <taxon>Veronia</taxon>
    </lineage>
</organism>
<evidence type="ECO:0000256" key="3">
    <source>
        <dbReference type="ARBA" id="ARBA00022553"/>
    </source>
</evidence>
<dbReference type="CDD" id="cd00383">
    <property type="entry name" value="trans_reg_C"/>
    <property type="match status" value="1"/>
</dbReference>
<accession>A0A4Q0YKB4</accession>
<dbReference type="SUPFAM" id="SSF46894">
    <property type="entry name" value="C-terminal effector domain of the bipartite response regulators"/>
    <property type="match status" value="1"/>
</dbReference>
<dbReference type="AlphaFoldDB" id="A0A4Q0YKB4"/>
<dbReference type="InterPro" id="IPR001867">
    <property type="entry name" value="OmpR/PhoB-type_DNA-bd"/>
</dbReference>
<dbReference type="GO" id="GO:0000976">
    <property type="term" value="F:transcription cis-regulatory region binding"/>
    <property type="evidence" value="ECO:0007669"/>
    <property type="project" value="TreeGrafter"/>
</dbReference>
<dbReference type="InterPro" id="IPR039420">
    <property type="entry name" value="WalR-like"/>
</dbReference>
<dbReference type="InterPro" id="IPR011006">
    <property type="entry name" value="CheY-like_superfamily"/>
</dbReference>
<evidence type="ECO:0000256" key="4">
    <source>
        <dbReference type="ARBA" id="ARBA00023012"/>
    </source>
</evidence>
<dbReference type="InterPro" id="IPR036388">
    <property type="entry name" value="WH-like_DNA-bd_sf"/>
</dbReference>
<evidence type="ECO:0000313" key="12">
    <source>
        <dbReference type="EMBL" id="RXJ70855.1"/>
    </source>
</evidence>
<comment type="subcellular location">
    <subcellularLocation>
        <location evidence="1">Cytoplasm</location>
    </subcellularLocation>
</comment>
<proteinExistence type="predicted"/>
<evidence type="ECO:0000259" key="10">
    <source>
        <dbReference type="PROSITE" id="PS50110"/>
    </source>
</evidence>
<feature type="DNA-binding region" description="OmpR/PhoB-type" evidence="9">
    <location>
        <begin position="130"/>
        <end position="230"/>
    </location>
</feature>
<gene>
    <name evidence="12" type="ORF">CS022_21940</name>
</gene>
<comment type="caution">
    <text evidence="12">The sequence shown here is derived from an EMBL/GenBank/DDBJ whole genome shotgun (WGS) entry which is preliminary data.</text>
</comment>
<evidence type="ECO:0000256" key="9">
    <source>
        <dbReference type="PROSITE-ProRule" id="PRU01091"/>
    </source>
</evidence>
<evidence type="ECO:0000256" key="6">
    <source>
        <dbReference type="ARBA" id="ARBA00023125"/>
    </source>
</evidence>
<dbReference type="PROSITE" id="PS50110">
    <property type="entry name" value="RESPONSE_REGULATORY"/>
    <property type="match status" value="1"/>
</dbReference>
<keyword evidence="3 8" id="KW-0597">Phosphoprotein</keyword>
<dbReference type="Gene3D" id="6.10.250.690">
    <property type="match status" value="1"/>
</dbReference>
<dbReference type="PROSITE" id="PS51755">
    <property type="entry name" value="OMPR_PHOB"/>
    <property type="match status" value="1"/>
</dbReference>
<evidence type="ECO:0000256" key="8">
    <source>
        <dbReference type="PROSITE-ProRule" id="PRU00169"/>
    </source>
</evidence>
<keyword evidence="4" id="KW-0902">Two-component regulatory system</keyword>
<evidence type="ECO:0000256" key="7">
    <source>
        <dbReference type="ARBA" id="ARBA00023163"/>
    </source>
</evidence>
<keyword evidence="6 9" id="KW-0238">DNA-binding</keyword>
<feature type="domain" description="Response regulatory" evidence="10">
    <location>
        <begin position="2"/>
        <end position="115"/>
    </location>
</feature>
<dbReference type="InterPro" id="IPR001789">
    <property type="entry name" value="Sig_transdc_resp-reg_receiver"/>
</dbReference>
<dbReference type="GO" id="GO:0000156">
    <property type="term" value="F:phosphorelay response regulator activity"/>
    <property type="evidence" value="ECO:0007669"/>
    <property type="project" value="TreeGrafter"/>
</dbReference>
<dbReference type="PANTHER" id="PTHR48111">
    <property type="entry name" value="REGULATOR OF RPOS"/>
    <property type="match status" value="1"/>
</dbReference>
<dbReference type="Gene3D" id="3.40.50.2300">
    <property type="match status" value="1"/>
</dbReference>
<evidence type="ECO:0000313" key="13">
    <source>
        <dbReference type="Proteomes" id="UP000290287"/>
    </source>
</evidence>
<dbReference type="Pfam" id="PF00486">
    <property type="entry name" value="Trans_reg_C"/>
    <property type="match status" value="1"/>
</dbReference>
<keyword evidence="7" id="KW-0804">Transcription</keyword>
<protein>
    <submittedName>
        <fullName evidence="12">DNA-binding response regulator</fullName>
    </submittedName>
</protein>
<name>A0A4Q0YKB4_9GAMM</name>
<reference evidence="12 13" key="1">
    <citation type="submission" date="2017-10" db="EMBL/GenBank/DDBJ databases">
        <title>Nyctiphanis sp. nov., isolated from the stomach of the euphausiid Nyctiphanes simplex (Hansen, 1911) in the Gulf of California.</title>
        <authorList>
            <person name="Gomez-Gil B."/>
            <person name="Aguilar-Mendez M."/>
            <person name="Lopez-Cortes A."/>
            <person name="Gomez-Gutierrez J."/>
            <person name="Roque A."/>
            <person name="Lang E."/>
            <person name="Gonzalez-Castillo A."/>
        </authorList>
    </citation>
    <scope>NUCLEOTIDE SEQUENCE [LARGE SCALE GENOMIC DNA]</scope>
    <source>
        <strain evidence="12 13">CAIM 600</strain>
    </source>
</reference>